<dbReference type="Gene3D" id="2.40.50.140">
    <property type="entry name" value="Nucleic acid-binding proteins"/>
    <property type="match status" value="1"/>
</dbReference>
<dbReference type="HAMAP" id="MF_00201">
    <property type="entry name" value="RecO"/>
    <property type="match status" value="1"/>
</dbReference>
<sequence length="241" mass="27693">MQWQDDAIILGMRAYGEKNIILEVITRNYGRHLGFVRNGQSPRMKSILQAGNLVMINWRSRLSQDLGEFRLEIIEQRFTSFLYSSIFLYGIQSIIILIKLLPERDPCPELYELVNVFFDSFNVSSSVLGKLFVQIELILLKNLGFGLDLTKCVITGDNYDLCWVSPKSGCAVCRSIGEPYANKMLILPQFLCEKDQIIDIDSLKQAFQLTGYFIGKYAYTHNIVNNSDFRTNFLNKLLESM</sequence>
<accession>A0A2T4VWF8</accession>
<dbReference type="Proteomes" id="UP000240811">
    <property type="component" value="Unassembled WGS sequence"/>
</dbReference>
<dbReference type="SUPFAM" id="SSF57863">
    <property type="entry name" value="ArfGap/RecO-like zinc finger"/>
    <property type="match status" value="1"/>
</dbReference>
<dbReference type="PANTHER" id="PTHR33991">
    <property type="entry name" value="DNA REPAIR PROTEIN RECO"/>
    <property type="match status" value="1"/>
</dbReference>
<dbReference type="InterPro" id="IPR003717">
    <property type="entry name" value="RecO"/>
</dbReference>
<keyword evidence="5 7" id="KW-0234">DNA repair</keyword>
<keyword evidence="3 7" id="KW-0227">DNA damage</keyword>
<dbReference type="Pfam" id="PF11967">
    <property type="entry name" value="RecO_N"/>
    <property type="match status" value="1"/>
</dbReference>
<evidence type="ECO:0000256" key="3">
    <source>
        <dbReference type="ARBA" id="ARBA00022763"/>
    </source>
</evidence>
<organism evidence="9 10">
    <name type="scientific">Candidatus Liberibacter europaeus</name>
    <dbReference type="NCBI Taxonomy" id="744859"/>
    <lineage>
        <taxon>Bacteria</taxon>
        <taxon>Pseudomonadati</taxon>
        <taxon>Pseudomonadota</taxon>
        <taxon>Alphaproteobacteria</taxon>
        <taxon>Hyphomicrobiales</taxon>
        <taxon>Rhizobiaceae</taxon>
        <taxon>Liberibacter</taxon>
    </lineage>
</organism>
<evidence type="ECO:0000259" key="8">
    <source>
        <dbReference type="Pfam" id="PF11967"/>
    </source>
</evidence>
<dbReference type="InterPro" id="IPR022572">
    <property type="entry name" value="DNA_rep/recomb_RecO_N"/>
</dbReference>
<evidence type="ECO:0000256" key="1">
    <source>
        <dbReference type="ARBA" id="ARBA00007452"/>
    </source>
</evidence>
<dbReference type="GO" id="GO:0006310">
    <property type="term" value="P:DNA recombination"/>
    <property type="evidence" value="ECO:0007669"/>
    <property type="project" value="UniProtKB-UniRule"/>
</dbReference>
<dbReference type="GO" id="GO:0043590">
    <property type="term" value="C:bacterial nucleoid"/>
    <property type="evidence" value="ECO:0007669"/>
    <property type="project" value="TreeGrafter"/>
</dbReference>
<dbReference type="AlphaFoldDB" id="A0A2T4VWF8"/>
<gene>
    <name evidence="7" type="primary">recO</name>
    <name evidence="9" type="ORF">C4617_05295</name>
</gene>
<dbReference type="InterPro" id="IPR037278">
    <property type="entry name" value="ARFGAP/RecO"/>
</dbReference>
<evidence type="ECO:0000256" key="7">
    <source>
        <dbReference type="HAMAP-Rule" id="MF_00201"/>
    </source>
</evidence>
<protein>
    <recommendedName>
        <fullName evidence="2 7">DNA repair protein RecO</fullName>
    </recommendedName>
    <alternativeName>
        <fullName evidence="6 7">Recombination protein O</fullName>
    </alternativeName>
</protein>
<dbReference type="InterPro" id="IPR042242">
    <property type="entry name" value="RecO_C"/>
</dbReference>
<evidence type="ECO:0000313" key="9">
    <source>
        <dbReference type="EMBL" id="PTL86124.1"/>
    </source>
</evidence>
<dbReference type="Gene3D" id="1.20.1440.120">
    <property type="entry name" value="Recombination protein O, C-terminal domain"/>
    <property type="match status" value="1"/>
</dbReference>
<evidence type="ECO:0000313" key="10">
    <source>
        <dbReference type="Proteomes" id="UP000240811"/>
    </source>
</evidence>
<dbReference type="NCBIfam" id="TIGR00613">
    <property type="entry name" value="reco"/>
    <property type="match status" value="1"/>
</dbReference>
<evidence type="ECO:0000256" key="2">
    <source>
        <dbReference type="ARBA" id="ARBA00021310"/>
    </source>
</evidence>
<dbReference type="EMBL" id="PSQJ01000008">
    <property type="protein sequence ID" value="PTL86124.1"/>
    <property type="molecule type" value="Genomic_DNA"/>
</dbReference>
<feature type="domain" description="DNA replication/recombination mediator RecO N-terminal" evidence="8">
    <location>
        <begin position="1"/>
        <end position="75"/>
    </location>
</feature>
<reference evidence="10" key="1">
    <citation type="submission" date="2018-02" db="EMBL/GenBank/DDBJ databases">
        <title>Genome sequence of Candidatus Liberibacter europaeus.</title>
        <authorList>
            <person name="Frampton R.A."/>
            <person name="Thompson S.M."/>
            <person name="David C."/>
            <person name="Addison S.M."/>
            <person name="Smith G.R."/>
        </authorList>
    </citation>
    <scope>NUCLEOTIDE SEQUENCE [LARGE SCALE GENOMIC DNA]</scope>
</reference>
<dbReference type="PANTHER" id="PTHR33991:SF1">
    <property type="entry name" value="DNA REPAIR PROTEIN RECO"/>
    <property type="match status" value="1"/>
</dbReference>
<keyword evidence="4 7" id="KW-0233">DNA recombination</keyword>
<evidence type="ECO:0000256" key="5">
    <source>
        <dbReference type="ARBA" id="ARBA00023204"/>
    </source>
</evidence>
<dbReference type="GO" id="GO:0006302">
    <property type="term" value="P:double-strand break repair"/>
    <property type="evidence" value="ECO:0007669"/>
    <property type="project" value="TreeGrafter"/>
</dbReference>
<dbReference type="Pfam" id="PF02565">
    <property type="entry name" value="RecO_C"/>
    <property type="match status" value="1"/>
</dbReference>
<comment type="similarity">
    <text evidence="1 7">Belongs to the RecO family.</text>
</comment>
<comment type="function">
    <text evidence="7">Involved in DNA repair and RecF pathway recombination.</text>
</comment>
<name>A0A2T4VWF8_9HYPH</name>
<dbReference type="InterPro" id="IPR012340">
    <property type="entry name" value="NA-bd_OB-fold"/>
</dbReference>
<evidence type="ECO:0000256" key="6">
    <source>
        <dbReference type="ARBA" id="ARBA00033409"/>
    </source>
</evidence>
<proteinExistence type="inferred from homology"/>
<comment type="caution">
    <text evidence="9">The sequence shown here is derived from an EMBL/GenBank/DDBJ whole genome shotgun (WGS) entry which is preliminary data.</text>
</comment>
<dbReference type="SUPFAM" id="SSF50249">
    <property type="entry name" value="Nucleic acid-binding proteins"/>
    <property type="match status" value="1"/>
</dbReference>
<evidence type="ECO:0000256" key="4">
    <source>
        <dbReference type="ARBA" id="ARBA00023172"/>
    </source>
</evidence>